<feature type="binding site" evidence="3">
    <location>
        <position position="241"/>
    </location>
    <ligand>
        <name>L-tryptophan</name>
        <dbReference type="ChEBI" id="CHEBI:57912"/>
    </ligand>
</feature>
<dbReference type="PANTHER" id="PTHR40627">
    <property type="entry name" value="INDOLE PRENYLTRANSFERASE TDIB-RELATED"/>
    <property type="match status" value="1"/>
</dbReference>
<sequence length="430" mass="49579">MANASHVEVYQSLSSTWSFSDENQKLWWHSTAPMFAHMLQSANYDLSSQQHHLETYKNAIIPMLGAYPINDRPRWMSILTRYGNPFELCLNCSNNVVSYTYEPISMTTGTSADPFNTNAIWEALHYLSDVQEDINLEWFRHFKEALTLNAEESASLLESNIVGDQIKTQNKLAMELKDDHFVVKTFMYPALKSLVTNKSIQDLIFEASHDLARSYPSISTPLKVLEEYLKSRAPNSTVMPRLLSCDLVEPSQSRIKIYLMEHMVTLTTLEDLWTLGGRRNDQSTLEGMEALRKLWDHINLPSKFCSYPAGYLSLNDPVNEQLPLMADFTLHPNEAVPEPKIYFQTFGRRDAKLTKGLISFFERQGWNKIAQSYENDLRSWYPWANHRHLNKIHTLVSFSYKDNTPEVSVYLQSFETGEWEISKFVGASNL</sequence>
<feature type="binding site" evidence="3">
    <location>
        <position position="254"/>
    </location>
    <ligand>
        <name>dimethylallyl diphosphate</name>
        <dbReference type="ChEBI" id="CHEBI:57623"/>
    </ligand>
</feature>
<feature type="binding site" evidence="3">
    <location>
        <begin position="78"/>
        <end position="79"/>
    </location>
    <ligand>
        <name>L-tryptophan</name>
        <dbReference type="ChEBI" id="CHEBI:57912"/>
    </ligand>
</feature>
<evidence type="ECO:0000313" key="5">
    <source>
        <dbReference type="Proteomes" id="UP001149165"/>
    </source>
</evidence>
<evidence type="ECO:0000256" key="3">
    <source>
        <dbReference type="PIRSR" id="PIRSR000509-1"/>
    </source>
</evidence>
<dbReference type="PIRSF" id="PIRSF000509">
    <property type="entry name" value="Trp_DMAT"/>
    <property type="match status" value="1"/>
</dbReference>
<dbReference type="GO" id="GO:0016765">
    <property type="term" value="F:transferase activity, transferring alkyl or aryl (other than methyl) groups"/>
    <property type="evidence" value="ECO:0007669"/>
    <property type="project" value="InterPro"/>
</dbReference>
<keyword evidence="5" id="KW-1185">Reference proteome</keyword>
<evidence type="ECO:0000256" key="2">
    <source>
        <dbReference type="ARBA" id="ARBA00022679"/>
    </source>
</evidence>
<dbReference type="Proteomes" id="UP001149165">
    <property type="component" value="Unassembled WGS sequence"/>
</dbReference>
<dbReference type="InterPro" id="IPR017795">
    <property type="entry name" value="ABBA_NscD-like"/>
</dbReference>
<name>A0A9W9FXF5_9EURO</name>
<keyword evidence="2" id="KW-0808">Transferase</keyword>
<dbReference type="PANTHER" id="PTHR40627:SF3">
    <property type="entry name" value="PRENYLTRANSFERASE ASQH2-RELATED"/>
    <property type="match status" value="1"/>
</dbReference>
<gene>
    <name evidence="4" type="ORF">N7456_004897</name>
</gene>
<feature type="binding site" evidence="3">
    <location>
        <position position="188"/>
    </location>
    <ligand>
        <name>L-tryptophan</name>
        <dbReference type="ChEBI" id="CHEBI:57912"/>
    </ligand>
</feature>
<accession>A0A9W9FXF5</accession>
<dbReference type="InterPro" id="IPR012148">
    <property type="entry name" value="ABBA_DMATS-like"/>
</dbReference>
<evidence type="ECO:0000256" key="1">
    <source>
        <dbReference type="ARBA" id="ARBA00010209"/>
    </source>
</evidence>
<comment type="similarity">
    <text evidence="1">Belongs to the tryptophan dimethylallyltransferase family.</text>
</comment>
<reference evidence="4" key="2">
    <citation type="journal article" date="2023" name="IMA Fungus">
        <title>Comparative genomic study of the Penicillium genus elucidates a diverse pangenome and 15 lateral gene transfer events.</title>
        <authorList>
            <person name="Petersen C."/>
            <person name="Sorensen T."/>
            <person name="Nielsen M.R."/>
            <person name="Sondergaard T.E."/>
            <person name="Sorensen J.L."/>
            <person name="Fitzpatrick D.A."/>
            <person name="Frisvad J.C."/>
            <person name="Nielsen K.L."/>
        </authorList>
    </citation>
    <scope>NUCLEOTIDE SEQUENCE</scope>
    <source>
        <strain evidence="4">IBT 30069</strain>
    </source>
</reference>
<dbReference type="NCBIfam" id="TIGR03429">
    <property type="entry name" value="arom_pren_DMATS"/>
    <property type="match status" value="1"/>
</dbReference>
<feature type="binding site" evidence="3">
    <location>
        <position position="184"/>
    </location>
    <ligand>
        <name>dimethylallyl diphosphate</name>
        <dbReference type="ChEBI" id="CHEBI:57623"/>
    </ligand>
</feature>
<dbReference type="AlphaFoldDB" id="A0A9W9FXF5"/>
<feature type="binding site" evidence="3">
    <location>
        <position position="87"/>
    </location>
    <ligand>
        <name>L-tryptophan</name>
        <dbReference type="ChEBI" id="CHEBI:57912"/>
    </ligand>
</feature>
<organism evidence="4 5">
    <name type="scientific">Penicillium angulare</name>
    <dbReference type="NCBI Taxonomy" id="116970"/>
    <lineage>
        <taxon>Eukaryota</taxon>
        <taxon>Fungi</taxon>
        <taxon>Dikarya</taxon>
        <taxon>Ascomycota</taxon>
        <taxon>Pezizomycotina</taxon>
        <taxon>Eurotiomycetes</taxon>
        <taxon>Eurotiomycetidae</taxon>
        <taxon>Eurotiales</taxon>
        <taxon>Aspergillaceae</taxon>
        <taxon>Penicillium</taxon>
    </lineage>
</organism>
<feature type="binding site" evidence="3">
    <location>
        <position position="342"/>
    </location>
    <ligand>
        <name>dimethylallyl diphosphate</name>
        <dbReference type="ChEBI" id="CHEBI:57623"/>
    </ligand>
</feature>
<feature type="binding site" evidence="3">
    <location>
        <position position="258"/>
    </location>
    <ligand>
        <name>dimethylallyl diphosphate</name>
        <dbReference type="ChEBI" id="CHEBI:57623"/>
    </ligand>
</feature>
<comment type="caution">
    <text evidence="4">The sequence shown here is derived from an EMBL/GenBank/DDBJ whole genome shotgun (WGS) entry which is preliminary data.</text>
</comment>
<feature type="binding site" evidence="3">
    <location>
        <position position="256"/>
    </location>
    <ligand>
        <name>dimethylallyl diphosphate</name>
        <dbReference type="ChEBI" id="CHEBI:57623"/>
    </ligand>
</feature>
<feature type="binding site" evidence="3">
    <location>
        <position position="410"/>
    </location>
    <ligand>
        <name>dimethylallyl diphosphate</name>
        <dbReference type="ChEBI" id="CHEBI:57623"/>
    </ligand>
</feature>
<dbReference type="OrthoDB" id="5392033at2759"/>
<dbReference type="GO" id="GO:0009820">
    <property type="term" value="P:alkaloid metabolic process"/>
    <property type="evidence" value="ECO:0007669"/>
    <property type="project" value="InterPro"/>
</dbReference>
<protein>
    <submittedName>
        <fullName evidence="4">Dimethylallyl tryptophan synthase FgaPT2</fullName>
    </submittedName>
</protein>
<dbReference type="CDD" id="cd13929">
    <property type="entry name" value="PT-DMATS_CymD"/>
    <property type="match status" value="1"/>
</dbReference>
<dbReference type="EMBL" id="JAPQKH010000003">
    <property type="protein sequence ID" value="KAJ5108222.1"/>
    <property type="molecule type" value="Genomic_DNA"/>
</dbReference>
<proteinExistence type="inferred from homology"/>
<evidence type="ECO:0000313" key="4">
    <source>
        <dbReference type="EMBL" id="KAJ5108222.1"/>
    </source>
</evidence>
<dbReference type="Pfam" id="PF11991">
    <property type="entry name" value="Trp_DMAT"/>
    <property type="match status" value="1"/>
</dbReference>
<reference evidence="4" key="1">
    <citation type="submission" date="2022-11" db="EMBL/GenBank/DDBJ databases">
        <authorList>
            <person name="Petersen C."/>
        </authorList>
    </citation>
    <scope>NUCLEOTIDE SEQUENCE</scope>
    <source>
        <strain evidence="4">IBT 30069</strain>
    </source>
</reference>